<dbReference type="PANTHER" id="PTHR23509:SF10">
    <property type="entry name" value="LD21067P"/>
    <property type="match status" value="1"/>
</dbReference>
<feature type="region of interest" description="Disordered" evidence="2">
    <location>
        <begin position="918"/>
        <end position="940"/>
    </location>
</feature>
<evidence type="ECO:0000313" key="5">
    <source>
        <dbReference type="EMBL" id="GIY53923.1"/>
    </source>
</evidence>
<evidence type="ECO:0000256" key="1">
    <source>
        <dbReference type="ARBA" id="ARBA00038464"/>
    </source>
</evidence>
<dbReference type="GO" id="GO:0046872">
    <property type="term" value="F:metal ion binding"/>
    <property type="evidence" value="ECO:0007669"/>
    <property type="project" value="InterPro"/>
</dbReference>
<dbReference type="InterPro" id="IPR004177">
    <property type="entry name" value="DDHD_dom"/>
</dbReference>
<dbReference type="InterPro" id="IPR058055">
    <property type="entry name" value="PA-PLA1"/>
</dbReference>
<dbReference type="InterPro" id="IPR001660">
    <property type="entry name" value="SAM"/>
</dbReference>
<dbReference type="PANTHER" id="PTHR23509">
    <property type="entry name" value="PA-PL1 PHOSPHOLIPASE FAMILY"/>
    <property type="match status" value="1"/>
</dbReference>
<organism evidence="5 6">
    <name type="scientific">Caerostris darwini</name>
    <dbReference type="NCBI Taxonomy" id="1538125"/>
    <lineage>
        <taxon>Eukaryota</taxon>
        <taxon>Metazoa</taxon>
        <taxon>Ecdysozoa</taxon>
        <taxon>Arthropoda</taxon>
        <taxon>Chelicerata</taxon>
        <taxon>Arachnida</taxon>
        <taxon>Araneae</taxon>
        <taxon>Araneomorphae</taxon>
        <taxon>Entelegynae</taxon>
        <taxon>Araneoidea</taxon>
        <taxon>Araneidae</taxon>
        <taxon>Caerostris</taxon>
    </lineage>
</organism>
<dbReference type="SUPFAM" id="SSF47769">
    <property type="entry name" value="SAM/Pointed domain"/>
    <property type="match status" value="1"/>
</dbReference>
<feature type="compositionally biased region" description="Polar residues" evidence="2">
    <location>
        <begin position="56"/>
        <end position="67"/>
    </location>
</feature>
<feature type="region of interest" description="Disordered" evidence="2">
    <location>
        <begin position="53"/>
        <end position="87"/>
    </location>
</feature>
<protein>
    <submittedName>
        <fullName evidence="5">Phospholipase DDHD2</fullName>
    </submittedName>
</protein>
<feature type="domain" description="WWE" evidence="3">
    <location>
        <begin position="210"/>
        <end position="289"/>
    </location>
</feature>
<accession>A0AAV4U845</accession>
<gene>
    <name evidence="5" type="primary">DDHD2</name>
    <name evidence="5" type="ORF">CDAR_87291</name>
</gene>
<sequence length="940" mass="106450">MDRNPHNVSTNESSLLLKLPDSMISFNEMSSNSHLMPVAVEKTEDISPSFGFDELPSNSSTTKSLSQLEKPITILRRPSSSPPIKPSASKEYTLFPLPSPNKPVPSLYKPPVKNINRVFTAKSRSEAKYFVGTEEPKLIPTTNWMPYETLGYESTSTSIFSPVPGEIQTDSRSLDSRVPAEIPRSSSETNYFPNLKNDYEENLHSSVQNQNYSCADYLPVKPHWLFKDIIEEKEVWFGFSEMDSERIEDAFQKGVDCAVPTVGGRYDVHLNARVKSSVYFDAEDLQVRRGTWFFCNNSSQYKPYMEETAQVLEQHYFNCINSGQWQRRFNIPGVGSFVFEHEQVMLHYKDEVEVWPALSLPDSGAEPYVIKRGLPDGFKILPNESTNIDHLVFIVQGIGSFCDLRLRTVSECVDGFRDIANKLIESHLRNEVGQEHIGRVEFLPVAWHAKFHTSNIGFDQLVQSITLASIPKLRYFTNDTLSDILLYSSPSYCQSIIDTVAWELNKLHQLFLSRNPSFVGKIFVAGHSLGSLILFDILSNQDTFEKEVASQKEECLENEKNLSEVSNDCCESVAYVCNYHKPLRTVDSLLEVLNLTDYADLFHKEKIDLEALGLLKERELKDLNIPAGPLKKLCNAIIVKQKKPIFKKNSTVSKIQQNQETTLSSDTSEHMMIYPSQALETGMSLIEYPSLLFEPAGFFALGSPIAFFLAVRGYDAINENFRLPTCPAFFHIFHPYDPVAFLVEPMIKPNFSEKPVLIPHHKGRKRLHIHIRENFVKFASDIKHKVLQTLSLQGIAKNQYTPNSDEINKMIEPPVEGTKIGLLNGGRRIDYVLQEKPIEAINEYLFALSSHATYWNSEDTVLMMLREIYATQGIFIYPEQMPSERNTLADSLMGFSGNDSNIQTNLSSVETSNIPTESMPVIHTGPPPLSGFVKQSPFSK</sequence>
<evidence type="ECO:0000256" key="2">
    <source>
        <dbReference type="SAM" id="MobiDB-lite"/>
    </source>
</evidence>
<dbReference type="GO" id="GO:0030134">
    <property type="term" value="C:COPII-coated ER to Golgi transport vesicle"/>
    <property type="evidence" value="ECO:0007669"/>
    <property type="project" value="TreeGrafter"/>
</dbReference>
<dbReference type="Pfam" id="PF02825">
    <property type="entry name" value="WWE"/>
    <property type="match status" value="1"/>
</dbReference>
<dbReference type="InterPro" id="IPR004170">
    <property type="entry name" value="WWE_dom"/>
</dbReference>
<name>A0AAV4U845_9ARAC</name>
<dbReference type="GO" id="GO:0004620">
    <property type="term" value="F:phospholipase activity"/>
    <property type="evidence" value="ECO:0007669"/>
    <property type="project" value="TreeGrafter"/>
</dbReference>
<dbReference type="Proteomes" id="UP001054837">
    <property type="component" value="Unassembled WGS sequence"/>
</dbReference>
<feature type="domain" description="DDHD" evidence="4">
    <location>
        <begin position="691"/>
        <end position="870"/>
    </location>
</feature>
<dbReference type="InterPro" id="IPR057825">
    <property type="entry name" value="WWE_SEC23-DDH2"/>
</dbReference>
<dbReference type="PROSITE" id="PS51043">
    <property type="entry name" value="DDHD"/>
    <property type="match status" value="1"/>
</dbReference>
<keyword evidence="6" id="KW-1185">Reference proteome</keyword>
<evidence type="ECO:0000259" key="3">
    <source>
        <dbReference type="PROSITE" id="PS50918"/>
    </source>
</evidence>
<dbReference type="SMART" id="SM00454">
    <property type="entry name" value="SAM"/>
    <property type="match status" value="1"/>
</dbReference>
<dbReference type="SMART" id="SM01127">
    <property type="entry name" value="DDHD"/>
    <property type="match status" value="1"/>
</dbReference>
<comment type="similarity">
    <text evidence="1">Belongs to the PA-PLA1 family.</text>
</comment>
<dbReference type="EMBL" id="BPLQ01010834">
    <property type="protein sequence ID" value="GIY53923.1"/>
    <property type="molecule type" value="Genomic_DNA"/>
</dbReference>
<evidence type="ECO:0000313" key="6">
    <source>
        <dbReference type="Proteomes" id="UP001054837"/>
    </source>
</evidence>
<dbReference type="AlphaFoldDB" id="A0AAV4U845"/>
<dbReference type="Gene3D" id="1.10.150.50">
    <property type="entry name" value="Transcription Factor, Ets-1"/>
    <property type="match status" value="1"/>
</dbReference>
<comment type="caution">
    <text evidence="5">The sequence shown here is derived from an EMBL/GenBank/DDBJ whole genome shotgun (WGS) entry which is preliminary data.</text>
</comment>
<reference evidence="5 6" key="1">
    <citation type="submission" date="2021-06" db="EMBL/GenBank/DDBJ databases">
        <title>Caerostris darwini draft genome.</title>
        <authorList>
            <person name="Kono N."/>
            <person name="Arakawa K."/>
        </authorList>
    </citation>
    <scope>NUCLEOTIDE SEQUENCE [LARGE SCALE GENOMIC DNA]</scope>
</reference>
<dbReference type="Pfam" id="PF00536">
    <property type="entry name" value="SAM_1"/>
    <property type="match status" value="1"/>
</dbReference>
<dbReference type="Pfam" id="PF23464">
    <property type="entry name" value="WWE_3"/>
    <property type="match status" value="1"/>
</dbReference>
<dbReference type="Pfam" id="PF02862">
    <property type="entry name" value="DDHD"/>
    <property type="match status" value="2"/>
</dbReference>
<proteinExistence type="inferred from homology"/>
<dbReference type="InterPro" id="IPR013761">
    <property type="entry name" value="SAM/pointed_sf"/>
</dbReference>
<evidence type="ECO:0000259" key="4">
    <source>
        <dbReference type="PROSITE" id="PS51043"/>
    </source>
</evidence>
<dbReference type="PROSITE" id="PS50918">
    <property type="entry name" value="WWE"/>
    <property type="match status" value="1"/>
</dbReference>